<name>A0A067NAS4_BOTB1</name>
<reference evidence="2" key="1">
    <citation type="journal article" date="2014" name="Proc. Natl. Acad. Sci. U.S.A.">
        <title>Extensive sampling of basidiomycete genomes demonstrates inadequacy of the white-rot/brown-rot paradigm for wood decay fungi.</title>
        <authorList>
            <person name="Riley R."/>
            <person name="Salamov A.A."/>
            <person name="Brown D.W."/>
            <person name="Nagy L.G."/>
            <person name="Floudas D."/>
            <person name="Held B.W."/>
            <person name="Levasseur A."/>
            <person name="Lombard V."/>
            <person name="Morin E."/>
            <person name="Otillar R."/>
            <person name="Lindquist E.A."/>
            <person name="Sun H."/>
            <person name="LaButti K.M."/>
            <person name="Schmutz J."/>
            <person name="Jabbour D."/>
            <person name="Luo H."/>
            <person name="Baker S.E."/>
            <person name="Pisabarro A.G."/>
            <person name="Walton J.D."/>
            <person name="Blanchette R.A."/>
            <person name="Henrissat B."/>
            <person name="Martin F."/>
            <person name="Cullen D."/>
            <person name="Hibbett D.S."/>
            <person name="Grigoriev I.V."/>
        </authorList>
    </citation>
    <scope>NUCLEOTIDE SEQUENCE [LARGE SCALE GENOMIC DNA]</scope>
    <source>
        <strain evidence="2">FD-172 SS1</strain>
    </source>
</reference>
<gene>
    <name evidence="1" type="ORF">BOTBODRAFT_25655</name>
</gene>
<dbReference type="Proteomes" id="UP000027195">
    <property type="component" value="Unassembled WGS sequence"/>
</dbReference>
<dbReference type="STRING" id="930990.A0A067NAS4"/>
<accession>A0A067NAS4</accession>
<organism evidence="1 2">
    <name type="scientific">Botryobasidium botryosum (strain FD-172 SS1)</name>
    <dbReference type="NCBI Taxonomy" id="930990"/>
    <lineage>
        <taxon>Eukaryota</taxon>
        <taxon>Fungi</taxon>
        <taxon>Dikarya</taxon>
        <taxon>Basidiomycota</taxon>
        <taxon>Agaricomycotina</taxon>
        <taxon>Agaricomycetes</taxon>
        <taxon>Cantharellales</taxon>
        <taxon>Botryobasidiaceae</taxon>
        <taxon>Botryobasidium</taxon>
    </lineage>
</organism>
<evidence type="ECO:0000313" key="2">
    <source>
        <dbReference type="Proteomes" id="UP000027195"/>
    </source>
</evidence>
<dbReference type="InterPro" id="IPR032675">
    <property type="entry name" value="LRR_dom_sf"/>
</dbReference>
<dbReference type="EMBL" id="KL198016">
    <property type="protein sequence ID" value="KDQ21227.1"/>
    <property type="molecule type" value="Genomic_DNA"/>
</dbReference>
<evidence type="ECO:0000313" key="1">
    <source>
        <dbReference type="EMBL" id="KDQ21227.1"/>
    </source>
</evidence>
<dbReference type="OrthoDB" id="2522283at2759"/>
<evidence type="ECO:0008006" key="3">
    <source>
        <dbReference type="Google" id="ProtNLM"/>
    </source>
</evidence>
<sequence length="392" mass="43160">MSLPAELIVAILELAYHGDPLTLDRPAMLACARVCRAWAFPAQALLFRDVRLPNKARLDAFLSALRPDARGCFLARAVRSLAIEPGRGGIAFPDLVAVLQACPRIYELELALSISDPLPESSLAAFRAAIPALRILHLNYRNMPAPVPQLLAACPAIHSLELRGSVSIPLPDALAPSASRPAFRLRELQFRVPFFCAEDQAACDMLSWTLAHSAGSLAILSLLDLPSDPTLDALLAAHAPSLRSLRLGGYNPDRLSQYLSTVRACPRLEELQLNFNPGPELLEAIPRSLEHLSFKNDERSMFDASWTHSIAHVIDALPAFPRLRVITYVGDKRIDAPERHTLKEKCDARKVHLRCIRKPLGAFTGETETLYLPTQFPRYIPVAAAKRPGDSF</sequence>
<dbReference type="InParanoid" id="A0A067NAS4"/>
<protein>
    <recommendedName>
        <fullName evidence="3">F-box domain-containing protein</fullName>
    </recommendedName>
</protein>
<proteinExistence type="predicted"/>
<dbReference type="Gene3D" id="3.80.10.10">
    <property type="entry name" value="Ribonuclease Inhibitor"/>
    <property type="match status" value="1"/>
</dbReference>
<keyword evidence="2" id="KW-1185">Reference proteome</keyword>
<dbReference type="AlphaFoldDB" id="A0A067NAS4"/>
<dbReference type="HOGENOM" id="CLU_039327_0_0_1"/>
<dbReference type="SUPFAM" id="SSF52047">
    <property type="entry name" value="RNI-like"/>
    <property type="match status" value="1"/>
</dbReference>